<dbReference type="SMART" id="SM00717">
    <property type="entry name" value="SANT"/>
    <property type="match status" value="2"/>
</dbReference>
<feature type="domain" description="HTH myb-type" evidence="6">
    <location>
        <begin position="63"/>
        <end position="110"/>
    </location>
</feature>
<organism evidence="7 8">
    <name type="scientific">Trichomonas vaginalis (strain ATCC PRA-98 / G3)</name>
    <dbReference type="NCBI Taxonomy" id="412133"/>
    <lineage>
        <taxon>Eukaryota</taxon>
        <taxon>Metamonada</taxon>
        <taxon>Parabasalia</taxon>
        <taxon>Trichomonadida</taxon>
        <taxon>Trichomonadidae</taxon>
        <taxon>Trichomonas</taxon>
    </lineage>
</organism>
<evidence type="ECO:0000256" key="3">
    <source>
        <dbReference type="ARBA" id="ARBA00023163"/>
    </source>
</evidence>
<evidence type="ECO:0000259" key="5">
    <source>
        <dbReference type="PROSITE" id="PS50090"/>
    </source>
</evidence>
<keyword evidence="2 7" id="KW-0238">DNA-binding</keyword>
<gene>
    <name evidence="7" type="ORF">TVAG_202080</name>
</gene>
<proteinExistence type="predicted"/>
<feature type="domain" description="Myb-like" evidence="5">
    <location>
        <begin position="56"/>
        <end position="106"/>
    </location>
</feature>
<dbReference type="GO" id="GO:0006355">
    <property type="term" value="P:regulation of DNA-templated transcription"/>
    <property type="evidence" value="ECO:0000318"/>
    <property type="project" value="GO_Central"/>
</dbReference>
<evidence type="ECO:0000259" key="6">
    <source>
        <dbReference type="PROSITE" id="PS51294"/>
    </source>
</evidence>
<feature type="domain" description="HTH myb-type" evidence="6">
    <location>
        <begin position="5"/>
        <end position="59"/>
    </location>
</feature>
<dbReference type="VEuPathDB" id="TrichDB:TVAG_202080"/>
<dbReference type="Pfam" id="PF13921">
    <property type="entry name" value="Myb_DNA-bind_6"/>
    <property type="match status" value="1"/>
</dbReference>
<dbReference type="OrthoDB" id="2143914at2759"/>
<protein>
    <submittedName>
        <fullName evidence="7">Myb-like DNA-binding domain containing protein</fullName>
    </submittedName>
</protein>
<dbReference type="PANTHER" id="PTHR46621:SF1">
    <property type="entry name" value="SNRNA-ACTIVATING PROTEIN COMPLEX SUBUNIT 4"/>
    <property type="match status" value="1"/>
</dbReference>
<evidence type="ECO:0000256" key="2">
    <source>
        <dbReference type="ARBA" id="ARBA00023125"/>
    </source>
</evidence>
<dbReference type="RefSeq" id="XP_001327437.1">
    <property type="nucleotide sequence ID" value="XM_001327402.1"/>
</dbReference>
<keyword evidence="4" id="KW-0539">Nucleus</keyword>
<keyword evidence="3" id="KW-0804">Transcription</keyword>
<evidence type="ECO:0000313" key="8">
    <source>
        <dbReference type="Proteomes" id="UP000001542"/>
    </source>
</evidence>
<name>A2DWM9_TRIV3</name>
<dbReference type="PROSITE" id="PS51294">
    <property type="entry name" value="HTH_MYB"/>
    <property type="match status" value="2"/>
</dbReference>
<dbReference type="PANTHER" id="PTHR46621">
    <property type="entry name" value="SNRNA-ACTIVATING PROTEIN COMPLEX SUBUNIT 4"/>
    <property type="match status" value="1"/>
</dbReference>
<dbReference type="InterPro" id="IPR017930">
    <property type="entry name" value="Myb_dom"/>
</dbReference>
<dbReference type="Gene3D" id="1.10.10.60">
    <property type="entry name" value="Homeodomain-like"/>
    <property type="match status" value="2"/>
</dbReference>
<feature type="domain" description="Myb-like" evidence="5">
    <location>
        <begin position="5"/>
        <end position="55"/>
    </location>
</feature>
<dbReference type="SMR" id="A2DWM9"/>
<evidence type="ECO:0000256" key="1">
    <source>
        <dbReference type="ARBA" id="ARBA00023015"/>
    </source>
</evidence>
<dbReference type="AlphaFoldDB" id="A2DWM9"/>
<dbReference type="eggNOG" id="KOG0048">
    <property type="taxonomic scope" value="Eukaryota"/>
</dbReference>
<dbReference type="VEuPathDB" id="TrichDB:TVAGG3_0201680"/>
<dbReference type="InParanoid" id="A2DWM9"/>
<dbReference type="Proteomes" id="UP000001542">
    <property type="component" value="Unassembled WGS sequence"/>
</dbReference>
<dbReference type="InterPro" id="IPR051575">
    <property type="entry name" value="Myb-like_DNA-bd"/>
</dbReference>
<evidence type="ECO:0000256" key="4">
    <source>
        <dbReference type="ARBA" id="ARBA00023242"/>
    </source>
</evidence>
<reference evidence="7" key="1">
    <citation type="submission" date="2006-10" db="EMBL/GenBank/DDBJ databases">
        <authorList>
            <person name="Amadeo P."/>
            <person name="Zhao Q."/>
            <person name="Wortman J."/>
            <person name="Fraser-Liggett C."/>
            <person name="Carlton J."/>
        </authorList>
    </citation>
    <scope>NUCLEOTIDE SEQUENCE</scope>
    <source>
        <strain evidence="7">G3</strain>
    </source>
</reference>
<dbReference type="PROSITE" id="PS50090">
    <property type="entry name" value="MYB_LIKE"/>
    <property type="match status" value="2"/>
</dbReference>
<dbReference type="KEGG" id="tva:4773215"/>
<dbReference type="GO" id="GO:0000978">
    <property type="term" value="F:RNA polymerase II cis-regulatory region sequence-specific DNA binding"/>
    <property type="evidence" value="ECO:0000318"/>
    <property type="project" value="GO_Central"/>
</dbReference>
<dbReference type="GO" id="GO:0000981">
    <property type="term" value="F:DNA-binding transcription factor activity, RNA polymerase II-specific"/>
    <property type="evidence" value="ECO:0000318"/>
    <property type="project" value="GO_Central"/>
</dbReference>
<keyword evidence="8" id="KW-1185">Reference proteome</keyword>
<dbReference type="CDD" id="cd00167">
    <property type="entry name" value="SANT"/>
    <property type="match status" value="2"/>
</dbReference>
<sequence length="156" mass="18198">MIASTSMVTKNKFTLDDDDLLRSLVDEHGKDWNLVAEHMKTKNARQCKDRYEKYLAPHLNLSPFTIEEDIQLLTLYKKFGCRWIKISELMPGRSDVAIKARFRLLKRHGKTIQNLKKEKNQSLKNKEPKCEPGNTFYEQLENIFGTCDDDFVGLLC</sequence>
<dbReference type="InterPro" id="IPR001005">
    <property type="entry name" value="SANT/Myb"/>
</dbReference>
<dbReference type="EMBL" id="DS113259">
    <property type="protein sequence ID" value="EAY15214.1"/>
    <property type="molecule type" value="Genomic_DNA"/>
</dbReference>
<dbReference type="STRING" id="5722.A2DWM9"/>
<reference evidence="7" key="2">
    <citation type="journal article" date="2007" name="Science">
        <title>Draft genome sequence of the sexually transmitted pathogen Trichomonas vaginalis.</title>
        <authorList>
            <person name="Carlton J.M."/>
            <person name="Hirt R.P."/>
            <person name="Silva J.C."/>
            <person name="Delcher A.L."/>
            <person name="Schatz M."/>
            <person name="Zhao Q."/>
            <person name="Wortman J.R."/>
            <person name="Bidwell S.L."/>
            <person name="Alsmark U.C.M."/>
            <person name="Besteiro S."/>
            <person name="Sicheritz-Ponten T."/>
            <person name="Noel C.J."/>
            <person name="Dacks J.B."/>
            <person name="Foster P.G."/>
            <person name="Simillion C."/>
            <person name="Van de Peer Y."/>
            <person name="Miranda-Saavedra D."/>
            <person name="Barton G.J."/>
            <person name="Westrop G.D."/>
            <person name="Mueller S."/>
            <person name="Dessi D."/>
            <person name="Fiori P.L."/>
            <person name="Ren Q."/>
            <person name="Paulsen I."/>
            <person name="Zhang H."/>
            <person name="Bastida-Corcuera F.D."/>
            <person name="Simoes-Barbosa A."/>
            <person name="Brown M.T."/>
            <person name="Hayes R.D."/>
            <person name="Mukherjee M."/>
            <person name="Okumura C.Y."/>
            <person name="Schneider R."/>
            <person name="Smith A.J."/>
            <person name="Vanacova S."/>
            <person name="Villalvazo M."/>
            <person name="Haas B.J."/>
            <person name="Pertea M."/>
            <person name="Feldblyum T.V."/>
            <person name="Utterback T.R."/>
            <person name="Shu C.L."/>
            <person name="Osoegawa K."/>
            <person name="de Jong P.J."/>
            <person name="Hrdy I."/>
            <person name="Horvathova L."/>
            <person name="Zubacova Z."/>
            <person name="Dolezal P."/>
            <person name="Malik S.B."/>
            <person name="Logsdon J.M. Jr."/>
            <person name="Henze K."/>
            <person name="Gupta A."/>
            <person name="Wang C.C."/>
            <person name="Dunne R.L."/>
            <person name="Upcroft J.A."/>
            <person name="Upcroft P."/>
            <person name="White O."/>
            <person name="Salzberg S.L."/>
            <person name="Tang P."/>
            <person name="Chiu C.-H."/>
            <person name="Lee Y.-S."/>
            <person name="Embley T.M."/>
            <person name="Coombs G.H."/>
            <person name="Mottram J.C."/>
            <person name="Tachezy J."/>
            <person name="Fraser-Liggett C.M."/>
            <person name="Johnson P.J."/>
        </authorList>
    </citation>
    <scope>NUCLEOTIDE SEQUENCE [LARGE SCALE GENOMIC DNA]</scope>
    <source>
        <strain evidence="7">G3</strain>
    </source>
</reference>
<keyword evidence="1" id="KW-0805">Transcription regulation</keyword>
<dbReference type="SUPFAM" id="SSF46689">
    <property type="entry name" value="Homeodomain-like"/>
    <property type="match status" value="1"/>
</dbReference>
<evidence type="ECO:0000313" key="7">
    <source>
        <dbReference type="EMBL" id="EAY15214.1"/>
    </source>
</evidence>
<dbReference type="InterPro" id="IPR009057">
    <property type="entry name" value="Homeodomain-like_sf"/>
</dbReference>
<accession>A2DWM9</accession>
<dbReference type="GO" id="GO:0005634">
    <property type="term" value="C:nucleus"/>
    <property type="evidence" value="ECO:0000318"/>
    <property type="project" value="GO_Central"/>
</dbReference>